<evidence type="ECO:0008006" key="4">
    <source>
        <dbReference type="Google" id="ProtNLM"/>
    </source>
</evidence>
<evidence type="ECO:0000256" key="1">
    <source>
        <dbReference type="SAM" id="Phobius"/>
    </source>
</evidence>
<proteinExistence type="predicted"/>
<evidence type="ECO:0000313" key="3">
    <source>
        <dbReference type="Proteomes" id="UP000700212"/>
    </source>
</evidence>
<gene>
    <name evidence="2" type="ORF">K8V30_06515</name>
</gene>
<evidence type="ECO:0000313" key="2">
    <source>
        <dbReference type="EMBL" id="HJH11320.1"/>
    </source>
</evidence>
<keyword evidence="1" id="KW-0812">Transmembrane</keyword>
<reference evidence="2" key="2">
    <citation type="submission" date="2021-09" db="EMBL/GenBank/DDBJ databases">
        <authorList>
            <person name="Gilroy R."/>
        </authorList>
    </citation>
    <scope>NUCLEOTIDE SEQUENCE</scope>
    <source>
        <strain evidence="2">CHK160-4876</strain>
    </source>
</reference>
<accession>A0A921NBG6</accession>
<sequence>MKKKTVFSITCASVITGCLLIFYTQDTKIERDATNIEKAVETNEEIQKVKYPSQFTAEEIQKMPLIESISTVISYELNDMPETADLIVLAEAVKPYEAREHVANYGETPEDKIQPIFFAGGYTKTEVIIKEIIKPSVKNDVMVGDEITIIEPLTIFQQPDDSYARYATENYVALDGTSTYLLFLVQPDPASNTYGIQNFNEGRFSINDSNEFEKALV</sequence>
<name>A0A921NBG6_9BACL</name>
<protein>
    <recommendedName>
        <fullName evidence="4">Lipoprotein</fullName>
    </recommendedName>
</protein>
<feature type="non-terminal residue" evidence="2">
    <location>
        <position position="217"/>
    </location>
</feature>
<dbReference type="AlphaFoldDB" id="A0A921NBG6"/>
<reference evidence="2" key="1">
    <citation type="journal article" date="2021" name="PeerJ">
        <title>Extensive microbial diversity within the chicken gut microbiome revealed by metagenomics and culture.</title>
        <authorList>
            <person name="Gilroy R."/>
            <person name="Ravi A."/>
            <person name="Getino M."/>
            <person name="Pursley I."/>
            <person name="Horton D.L."/>
            <person name="Alikhan N.F."/>
            <person name="Baker D."/>
            <person name="Gharbi K."/>
            <person name="Hall N."/>
            <person name="Watson M."/>
            <person name="Adriaenssens E.M."/>
            <person name="Foster-Nyarko E."/>
            <person name="Jarju S."/>
            <person name="Secka A."/>
            <person name="Antonio M."/>
            <person name="Oren A."/>
            <person name="Chaudhuri R.R."/>
            <person name="La Ragione R."/>
            <person name="Hildebrand F."/>
            <person name="Pallen M.J."/>
        </authorList>
    </citation>
    <scope>NUCLEOTIDE SEQUENCE</scope>
    <source>
        <strain evidence="2">CHK160-4876</strain>
    </source>
</reference>
<organism evidence="2 3">
    <name type="scientific">Metalysinibacillus jejuensis</name>
    <dbReference type="NCBI Taxonomy" id="914327"/>
    <lineage>
        <taxon>Bacteria</taxon>
        <taxon>Bacillati</taxon>
        <taxon>Bacillota</taxon>
        <taxon>Bacilli</taxon>
        <taxon>Bacillales</taxon>
        <taxon>Caryophanaceae</taxon>
        <taxon>Metalysinibacillus</taxon>
    </lineage>
</organism>
<keyword evidence="1" id="KW-1133">Transmembrane helix</keyword>
<keyword evidence="1" id="KW-0472">Membrane</keyword>
<dbReference type="EMBL" id="DYTV01000089">
    <property type="protein sequence ID" value="HJH11320.1"/>
    <property type="molecule type" value="Genomic_DNA"/>
</dbReference>
<dbReference type="PROSITE" id="PS51257">
    <property type="entry name" value="PROKAR_LIPOPROTEIN"/>
    <property type="match status" value="1"/>
</dbReference>
<comment type="caution">
    <text evidence="2">The sequence shown here is derived from an EMBL/GenBank/DDBJ whole genome shotgun (WGS) entry which is preliminary data.</text>
</comment>
<dbReference type="Proteomes" id="UP000700212">
    <property type="component" value="Unassembled WGS sequence"/>
</dbReference>
<feature type="transmembrane region" description="Helical" evidence="1">
    <location>
        <begin position="6"/>
        <end position="23"/>
    </location>
</feature>